<dbReference type="EMBL" id="QROV01000019">
    <property type="protein sequence ID" value="RHL56651.1"/>
    <property type="molecule type" value="Genomic_DNA"/>
</dbReference>
<organism evidence="12 19">
    <name type="scientific">Bacteroides thetaiotaomicron</name>
    <dbReference type="NCBI Taxonomy" id="818"/>
    <lineage>
        <taxon>Bacteria</taxon>
        <taxon>Pseudomonadati</taxon>
        <taxon>Bacteroidota</taxon>
        <taxon>Bacteroidia</taxon>
        <taxon>Bacteroidales</taxon>
        <taxon>Bacteroidaceae</taxon>
        <taxon>Bacteroides</taxon>
    </lineage>
</organism>
<keyword evidence="3" id="KW-0597">Phosphoprotein</keyword>
<evidence type="ECO:0000313" key="13">
    <source>
        <dbReference type="EMBL" id="KAB4476095.1"/>
    </source>
</evidence>
<gene>
    <name evidence="10" type="ORF">BatF92_31530</name>
    <name evidence="15" type="ORF">DW011_16475</name>
    <name evidence="13" type="ORF">GAN91_21035</name>
    <name evidence="12" type="ORF">GAN93_17920</name>
    <name evidence="11" type="ORF">GAO51_29115</name>
    <name evidence="14" type="ORF">PO127_17265</name>
</gene>
<keyword evidence="7" id="KW-1133">Transmembrane helix</keyword>
<dbReference type="GO" id="GO:0000155">
    <property type="term" value="F:phosphorelay sensor kinase activity"/>
    <property type="evidence" value="ECO:0007669"/>
    <property type="project" value="InterPro"/>
</dbReference>
<dbReference type="SUPFAM" id="SSF55874">
    <property type="entry name" value="ATPase domain of HSP90 chaperone/DNA topoisomerase II/histidine kinase"/>
    <property type="match status" value="1"/>
</dbReference>
<dbReference type="InterPro" id="IPR011990">
    <property type="entry name" value="TPR-like_helical_dom_sf"/>
</dbReference>
<evidence type="ECO:0000313" key="12">
    <source>
        <dbReference type="EMBL" id="KAB4449723.1"/>
    </source>
</evidence>
<dbReference type="GeneID" id="60927790"/>
<keyword evidence="7" id="KW-0812">Transmembrane</keyword>
<proteinExistence type="predicted"/>
<dbReference type="PANTHER" id="PTHR43711:SF26">
    <property type="entry name" value="SENSOR HISTIDINE KINASE RCSC"/>
    <property type="match status" value="1"/>
</dbReference>
<evidence type="ECO:0000256" key="5">
    <source>
        <dbReference type="ARBA" id="ARBA00022777"/>
    </source>
</evidence>
<evidence type="ECO:0000256" key="3">
    <source>
        <dbReference type="ARBA" id="ARBA00022553"/>
    </source>
</evidence>
<evidence type="ECO:0000313" key="19">
    <source>
        <dbReference type="Proteomes" id="UP000460317"/>
    </source>
</evidence>
<dbReference type="Gene3D" id="1.10.287.130">
    <property type="match status" value="1"/>
</dbReference>
<evidence type="ECO:0000313" key="11">
    <source>
        <dbReference type="EMBL" id="KAB4304040.1"/>
    </source>
</evidence>
<evidence type="ECO:0000256" key="6">
    <source>
        <dbReference type="ARBA" id="ARBA00023012"/>
    </source>
</evidence>
<evidence type="ECO:0000313" key="20">
    <source>
        <dbReference type="Proteomes" id="UP000500882"/>
    </source>
</evidence>
<evidence type="ECO:0000256" key="1">
    <source>
        <dbReference type="ARBA" id="ARBA00000085"/>
    </source>
</evidence>
<dbReference type="InterPro" id="IPR036890">
    <property type="entry name" value="HATPase_C_sf"/>
</dbReference>
<reference evidence="14" key="4">
    <citation type="submission" date="2022-10" db="EMBL/GenBank/DDBJ databases">
        <title>Human gut microbiome strain richness.</title>
        <authorList>
            <person name="Chen-Liaw A."/>
        </authorList>
    </citation>
    <scope>NUCLEOTIDE SEQUENCE</scope>
    <source>
        <strain evidence="14">1001283st1_A3_1001283B150304_161114</strain>
    </source>
</reference>
<dbReference type="EMBL" id="JAQNVG010000030">
    <property type="protein sequence ID" value="MDC2237490.1"/>
    <property type="molecule type" value="Genomic_DNA"/>
</dbReference>
<dbReference type="Proteomes" id="UP000440614">
    <property type="component" value="Unassembled WGS sequence"/>
</dbReference>
<dbReference type="Gene3D" id="3.30.565.10">
    <property type="entry name" value="Histidine kinase-like ATPase, C-terminal domain"/>
    <property type="match status" value="1"/>
</dbReference>
<feature type="domain" description="Histidine kinase" evidence="9">
    <location>
        <begin position="473"/>
        <end position="685"/>
    </location>
</feature>
<evidence type="ECO:0000256" key="4">
    <source>
        <dbReference type="ARBA" id="ARBA00022679"/>
    </source>
</evidence>
<dbReference type="EMBL" id="WCSY01000057">
    <property type="protein sequence ID" value="KAB4304040.1"/>
    <property type="molecule type" value="Genomic_DNA"/>
</dbReference>
<evidence type="ECO:0000313" key="15">
    <source>
        <dbReference type="EMBL" id="RHL56651.1"/>
    </source>
</evidence>
<evidence type="ECO:0000256" key="8">
    <source>
        <dbReference type="SAM" id="SignalP"/>
    </source>
</evidence>
<dbReference type="InterPro" id="IPR004358">
    <property type="entry name" value="Sig_transdc_His_kin-like_C"/>
</dbReference>
<evidence type="ECO:0000313" key="18">
    <source>
        <dbReference type="Proteomes" id="UP000440614"/>
    </source>
</evidence>
<name>A0A0P0FCP2_BACT4</name>
<keyword evidence="5 12" id="KW-0418">Kinase</keyword>
<evidence type="ECO:0000256" key="2">
    <source>
        <dbReference type="ARBA" id="ARBA00012438"/>
    </source>
</evidence>
<dbReference type="OMA" id="HCHIDEA"/>
<feature type="signal peptide" evidence="8">
    <location>
        <begin position="1"/>
        <end position="28"/>
    </location>
</feature>
<dbReference type="SUPFAM" id="SSF48452">
    <property type="entry name" value="TPR-like"/>
    <property type="match status" value="1"/>
</dbReference>
<dbReference type="Gene3D" id="1.25.40.10">
    <property type="entry name" value="Tetratricopeptide repeat domain"/>
    <property type="match status" value="1"/>
</dbReference>
<accession>A0A0P0FCP2</accession>
<sequence>MTKNLITRKIQFLFLIGAILLAPSIARASAVTASVDSLQNLLQNDTDAGQRAIIYIHLADIHVDSLNISSQYWDKALTEAAKAKDEYMMKLALDNLIQRYASKNKEKVEKYITFARQYLPEEHNTLFRYYLYCYNIWAEMRKNNSLETIEQELDKLKKENHGQMTPEEQIQWEYLTGVSLDYSAVLTHSYNEVSKAIPYVERALEILAPYPLQDRVHFEILCHYELADLYTTVENKKAVDEVNKMIELHKQWNHLNTTFDRRFLDESHYYMAKYSQIIFMADLISKEEIKDYYQKYIQIANKKKVVKSTYETTARYYQTIGEYKKAIAYIDSATQTDHFQPVNLVPILNAKAGLYYKLNDYKNAYLTLKESNKNRMSDKSQKREQQMIEMQTRFDVNKLELEKSKLANKNKQIALTGTFILLLAAIGWSIYQRTMVKRLKKMHCALMTAHEEVRKQSMKATESEKMKTAFLNSICHEIRTPLNSIAGFSELIFDESLDTATRQEFRQLIQSNSTALASLMDNMLELSQLVSSELPLPVESTDVYGLCVEEMAKLKETLSKPNIECIITGDKDGMTAQTNAFYLSRVIGNLLSNSAKFTESGTITLTCNIDKEKGQLVISVTDTGIGIPADKQEWVFERFTKVDDFKPGTGLGLYICRIIIQRLGGQIRIDTGYTSGCKMVVTLPV</sequence>
<dbReference type="EMBL" id="AP022660">
    <property type="protein sequence ID" value="BCA51211.1"/>
    <property type="molecule type" value="Genomic_DNA"/>
</dbReference>
<dbReference type="PANTHER" id="PTHR43711">
    <property type="entry name" value="TWO-COMPONENT HISTIDINE KINASE"/>
    <property type="match status" value="1"/>
</dbReference>
<dbReference type="PROSITE" id="PS50109">
    <property type="entry name" value="HIS_KIN"/>
    <property type="match status" value="1"/>
</dbReference>
<dbReference type="InterPro" id="IPR003594">
    <property type="entry name" value="HATPase_dom"/>
</dbReference>
<dbReference type="SUPFAM" id="SSF47384">
    <property type="entry name" value="Homodimeric domain of signal transducing histidine kinase"/>
    <property type="match status" value="1"/>
</dbReference>
<evidence type="ECO:0000313" key="10">
    <source>
        <dbReference type="EMBL" id="BCA51211.1"/>
    </source>
</evidence>
<feature type="transmembrane region" description="Helical" evidence="7">
    <location>
        <begin position="413"/>
        <end position="431"/>
    </location>
</feature>
<evidence type="ECO:0000256" key="7">
    <source>
        <dbReference type="SAM" id="Phobius"/>
    </source>
</evidence>
<dbReference type="Proteomes" id="UP001217776">
    <property type="component" value="Unassembled WGS sequence"/>
</dbReference>
<evidence type="ECO:0000313" key="16">
    <source>
        <dbReference type="Proteomes" id="UP000283616"/>
    </source>
</evidence>
<dbReference type="Pfam" id="PF00512">
    <property type="entry name" value="HisKA"/>
    <property type="match status" value="1"/>
</dbReference>
<comment type="catalytic activity">
    <reaction evidence="1">
        <text>ATP + protein L-histidine = ADP + protein N-phospho-L-histidine.</text>
        <dbReference type="EC" id="2.7.13.3"/>
    </reaction>
</comment>
<dbReference type="AlphaFoldDB" id="A0A0P0FCP2"/>
<dbReference type="KEGG" id="btho:Btheta7330_01209"/>
<dbReference type="InterPro" id="IPR050736">
    <property type="entry name" value="Sensor_HK_Regulatory"/>
</dbReference>
<reference evidence="15 16" key="1">
    <citation type="submission" date="2018-08" db="EMBL/GenBank/DDBJ databases">
        <title>A genome reference for cultivated species of the human gut microbiota.</title>
        <authorList>
            <person name="Zou Y."/>
            <person name="Xue W."/>
            <person name="Luo G."/>
        </authorList>
    </citation>
    <scope>NUCLEOTIDE SEQUENCE [LARGE SCALE GENOMIC DNA]</scope>
    <source>
        <strain evidence="15 16">AF37-12</strain>
    </source>
</reference>
<dbReference type="InterPro" id="IPR003661">
    <property type="entry name" value="HisK_dim/P_dom"/>
</dbReference>
<dbReference type="EMBL" id="WCSB01000019">
    <property type="protein sequence ID" value="KAB4449723.1"/>
    <property type="molecule type" value="Genomic_DNA"/>
</dbReference>
<reference evidence="17 18" key="2">
    <citation type="journal article" date="2019" name="Nat. Med.">
        <title>A library of human gut bacterial isolates paired with longitudinal multiomics data enables mechanistic microbiome research.</title>
        <authorList>
            <person name="Poyet M."/>
            <person name="Groussin M."/>
            <person name="Gibbons S.M."/>
            <person name="Avila-Pacheco J."/>
            <person name="Jiang X."/>
            <person name="Kearney S.M."/>
            <person name="Perrotta A.R."/>
            <person name="Berdy B."/>
            <person name="Zhao S."/>
            <person name="Lieberman T.D."/>
            <person name="Swanson P.K."/>
            <person name="Smith M."/>
            <person name="Roesemann S."/>
            <person name="Alexander J.E."/>
            <person name="Rich S.A."/>
            <person name="Livny J."/>
            <person name="Vlamakis H."/>
            <person name="Clish C."/>
            <person name="Bullock K."/>
            <person name="Deik A."/>
            <person name="Scott J."/>
            <person name="Pierce K.A."/>
            <person name="Xavier R.J."/>
            <person name="Alm E.J."/>
        </authorList>
    </citation>
    <scope>NUCLEOTIDE SEQUENCE [LARGE SCALE GENOMIC DNA]</scope>
    <source>
        <strain evidence="13 17">BIOML-A162</strain>
        <strain evidence="12 19">BIOML-A165</strain>
        <strain evidence="11 18">BIOML-A188</strain>
    </source>
</reference>
<dbReference type="InterPro" id="IPR005467">
    <property type="entry name" value="His_kinase_dom"/>
</dbReference>
<evidence type="ECO:0000313" key="14">
    <source>
        <dbReference type="EMBL" id="MDC2237490.1"/>
    </source>
</evidence>
<dbReference type="SMART" id="SM00388">
    <property type="entry name" value="HisKA"/>
    <property type="match status" value="1"/>
</dbReference>
<keyword evidence="8" id="KW-0732">Signal</keyword>
<dbReference type="Pfam" id="PF02518">
    <property type="entry name" value="HATPase_c"/>
    <property type="match status" value="1"/>
</dbReference>
<keyword evidence="4" id="KW-0808">Transferase</keyword>
<dbReference type="Proteomes" id="UP000436858">
    <property type="component" value="Unassembled WGS sequence"/>
</dbReference>
<dbReference type="Proteomes" id="UP000460317">
    <property type="component" value="Unassembled WGS sequence"/>
</dbReference>
<protein>
    <recommendedName>
        <fullName evidence="2">histidine kinase</fullName>
        <ecNumber evidence="2">2.7.13.3</ecNumber>
    </recommendedName>
</protein>
<dbReference type="CDD" id="cd00082">
    <property type="entry name" value="HisKA"/>
    <property type="match status" value="1"/>
</dbReference>
<dbReference type="EC" id="2.7.13.3" evidence="2"/>
<dbReference type="EMBL" id="WCRY01000025">
    <property type="protein sequence ID" value="KAB4476095.1"/>
    <property type="molecule type" value="Genomic_DNA"/>
</dbReference>
<dbReference type="InterPro" id="IPR036097">
    <property type="entry name" value="HisK_dim/P_sf"/>
</dbReference>
<dbReference type="Proteomes" id="UP000283616">
    <property type="component" value="Unassembled WGS sequence"/>
</dbReference>
<feature type="chain" id="PRO_5014519529" description="histidine kinase" evidence="8">
    <location>
        <begin position="29"/>
        <end position="685"/>
    </location>
</feature>
<dbReference type="PRINTS" id="PR00344">
    <property type="entry name" value="BCTRLSENSOR"/>
</dbReference>
<keyword evidence="6" id="KW-0902">Two-component regulatory system</keyword>
<keyword evidence="7" id="KW-0472">Membrane</keyword>
<evidence type="ECO:0000313" key="17">
    <source>
        <dbReference type="Proteomes" id="UP000436858"/>
    </source>
</evidence>
<evidence type="ECO:0000259" key="9">
    <source>
        <dbReference type="PROSITE" id="PS50109"/>
    </source>
</evidence>
<dbReference type="SMART" id="SM00387">
    <property type="entry name" value="HATPase_c"/>
    <property type="match status" value="1"/>
</dbReference>
<reference evidence="10 20" key="3">
    <citation type="submission" date="2020-02" db="EMBL/GenBank/DDBJ databases">
        <title>Whole-genome sequencing and comparative analysis of the genomes of Bacteroides thetaiotaomicron and Escherichia coli isolated from a healthy resident in Vietnam.</title>
        <authorList>
            <person name="Mohsin M."/>
            <person name="Tanaka K."/>
            <person name="Kawahara R."/>
            <person name="Kondo S."/>
            <person name="Noguchi H."/>
            <person name="Motooka D."/>
            <person name="Nakamura S."/>
            <person name="Khong D.T."/>
            <person name="Nguyen T.N."/>
            <person name="Tran H.T."/>
            <person name="Yamamoto Y."/>
        </authorList>
    </citation>
    <scope>NUCLEOTIDE SEQUENCE [LARGE SCALE GENOMIC DNA]</scope>
    <source>
        <strain evidence="10 20">F9-2</strain>
    </source>
</reference>
<dbReference type="Proteomes" id="UP000500882">
    <property type="component" value="Chromosome"/>
</dbReference>
<dbReference type="RefSeq" id="WP_011107992.1">
    <property type="nucleotide sequence ID" value="NZ_AP022660.1"/>
</dbReference>